<name>A0A8C5WMU3_LATLA</name>
<accession>A0A8C5WMU3</accession>
<organism evidence="1 2">
    <name type="scientific">Laticauda laticaudata</name>
    <name type="common">Blue-ringed sea krait</name>
    <name type="synonym">Blue-lipped sea krait</name>
    <dbReference type="NCBI Taxonomy" id="8630"/>
    <lineage>
        <taxon>Eukaryota</taxon>
        <taxon>Metazoa</taxon>
        <taxon>Chordata</taxon>
        <taxon>Craniata</taxon>
        <taxon>Vertebrata</taxon>
        <taxon>Euteleostomi</taxon>
        <taxon>Lepidosauria</taxon>
        <taxon>Squamata</taxon>
        <taxon>Bifurcata</taxon>
        <taxon>Unidentata</taxon>
        <taxon>Episquamata</taxon>
        <taxon>Toxicofera</taxon>
        <taxon>Serpentes</taxon>
        <taxon>Colubroidea</taxon>
        <taxon>Elapidae</taxon>
        <taxon>Laticaudinae</taxon>
        <taxon>Laticauda</taxon>
    </lineage>
</organism>
<evidence type="ECO:0000313" key="1">
    <source>
        <dbReference type="Ensembl" id="ENSLLTP00000000621.1"/>
    </source>
</evidence>
<sequence length="256" mass="28937">MDGKAKLPNFTESINWQGLKDLYSVNESLYEARNNNSIHSEDWRNYLKDVDRIFALLNSYSKQNQRAETPTFNTSRDLDESSTSFSLLGMSSAEINEGLSGLTTLEPQPIFPTYYGDLTLSTVVSSKDGRLELSNDIPAKRNTNGHQAKTWLKIEEPIHSEMDFSGNDLTELESRHTFILQPINIIQKASMTDKDFAQGIFEEPVYLPMNSGAKTISWALNTLVLQHKTEMLRTRESFQKSQFLNEGSASNPIPSD</sequence>
<reference evidence="1" key="2">
    <citation type="submission" date="2025-09" db="UniProtKB">
        <authorList>
            <consortium name="Ensembl"/>
        </authorList>
    </citation>
    <scope>IDENTIFICATION</scope>
</reference>
<dbReference type="Proteomes" id="UP000694406">
    <property type="component" value="Unplaced"/>
</dbReference>
<dbReference type="AlphaFoldDB" id="A0A8C5WMU3"/>
<protein>
    <submittedName>
        <fullName evidence="1">Uncharacterized protein</fullName>
    </submittedName>
</protein>
<evidence type="ECO:0000313" key="2">
    <source>
        <dbReference type="Proteomes" id="UP000694406"/>
    </source>
</evidence>
<proteinExistence type="predicted"/>
<reference evidence="1" key="1">
    <citation type="submission" date="2025-08" db="UniProtKB">
        <authorList>
            <consortium name="Ensembl"/>
        </authorList>
    </citation>
    <scope>IDENTIFICATION</scope>
</reference>
<dbReference type="Ensembl" id="ENSLLTT00000000642.1">
    <property type="protein sequence ID" value="ENSLLTP00000000621.1"/>
    <property type="gene ID" value="ENSLLTG00000000495.1"/>
</dbReference>
<keyword evidence="2" id="KW-1185">Reference proteome</keyword>